<evidence type="ECO:0000313" key="2">
    <source>
        <dbReference type="Proteomes" id="UP000678317"/>
    </source>
</evidence>
<proteinExistence type="predicted"/>
<dbReference type="EMBL" id="JAGFBM010000001">
    <property type="protein sequence ID" value="MBO3083018.1"/>
    <property type="molecule type" value="Genomic_DNA"/>
</dbReference>
<sequence>MENQEGSQSVQAVAVNLAKSDQRTRRDRTVQRVEKLDLLAVDIAKASQALQQVHAHGGLRRGGIAVRPAFVRRRLPASGEMSDRRRPKAPNPPVIDLISPNGVAQQFMLAALFVAQIHGVQKGNVVDLGLPLEGGADADQWIDLVVPHSGHDEKAVRAASLRDNRLRQVKQTLKTLAHKSLVELPHASNARGKFEGFRLLDEGGARPTGLPAPYTVPKHPEQSIDIPVGFFLNGWLYALTKSEIALWLMLRDLTRLGSDDGWVHITGIDRLRIYGLSHDAYKTWPMLHATGLMEVYIDPNRRGDGTLEGGFSADNPALCHRFRLTDAGLDQPAGYAVKAALADQF</sequence>
<reference evidence="1 2" key="1">
    <citation type="submission" date="2021-03" db="EMBL/GenBank/DDBJ databases">
        <title>novel species in genus Cellulomonas.</title>
        <authorList>
            <person name="Zhang G."/>
        </authorList>
    </citation>
    <scope>NUCLEOTIDE SEQUENCE [LARGE SCALE GENOMIC DNA]</scope>
    <source>
        <strain evidence="2">zg-ZUI188</strain>
    </source>
</reference>
<evidence type="ECO:0000313" key="1">
    <source>
        <dbReference type="EMBL" id="MBO3083018.1"/>
    </source>
</evidence>
<gene>
    <name evidence="1" type="ORF">J4035_00045</name>
</gene>
<accession>A0ABS3SB84</accession>
<organism evidence="1 2">
    <name type="scientific">Cellulomonas fengjieae</name>
    <dbReference type="NCBI Taxonomy" id="2819978"/>
    <lineage>
        <taxon>Bacteria</taxon>
        <taxon>Bacillati</taxon>
        <taxon>Actinomycetota</taxon>
        <taxon>Actinomycetes</taxon>
        <taxon>Micrococcales</taxon>
        <taxon>Cellulomonadaceae</taxon>
        <taxon>Cellulomonas</taxon>
    </lineage>
</organism>
<name>A0ABS3SB84_9CELL</name>
<comment type="caution">
    <text evidence="1">The sequence shown here is derived from an EMBL/GenBank/DDBJ whole genome shotgun (WGS) entry which is preliminary data.</text>
</comment>
<keyword evidence="2" id="KW-1185">Reference proteome</keyword>
<protein>
    <submittedName>
        <fullName evidence="1">Uncharacterized protein</fullName>
    </submittedName>
</protein>
<dbReference type="Proteomes" id="UP000678317">
    <property type="component" value="Unassembled WGS sequence"/>
</dbReference>
<dbReference type="RefSeq" id="WP_208288091.1">
    <property type="nucleotide sequence ID" value="NZ_CP074404.1"/>
</dbReference>